<protein>
    <submittedName>
        <fullName evidence="1">Uncharacterized protein</fullName>
    </submittedName>
</protein>
<sequence>MNISLVENTGLYYIIERIYPRDGLIPDNFSFGGISPSLVQIYRMVISLSRKQDMYMEGAKINPANITLWQTIKYSFGTPVQTKYTGDLVYTLAFSGSLASFSALPDSDVLDIPKNLTKPRTTRISPTINYGKDPIPNIILYGNKNVKFTMDNGGIDTPTAMAKYNSNTKETKLVTDKTELKKSMLDLKKHGVTL</sequence>
<reference evidence="1 2" key="1">
    <citation type="submission" date="2021-07" db="EMBL/GenBank/DDBJ databases">
        <title>A novel phosphonate cluster across the Pantoea species complex is important for pathogenicity in onion.</title>
        <authorList>
            <person name="Zhao M."/>
            <person name="Stice S."/>
            <person name="Shin G.Y."/>
            <person name="Coutinho T."/>
            <person name="Gitaitis R."/>
            <person name="Kvitko B."/>
            <person name="Dutta B."/>
        </authorList>
    </citation>
    <scope>NUCLEOTIDE SEQUENCE [LARGE SCALE GENOMIC DNA]</scope>
    <source>
        <strain evidence="1 2">BD 382</strain>
    </source>
</reference>
<proteinExistence type="predicted"/>
<accession>A0ABS6VDX5</accession>
<name>A0ABS6VDX5_9GAMM</name>
<comment type="caution">
    <text evidence="1">The sequence shown here is derived from an EMBL/GenBank/DDBJ whole genome shotgun (WGS) entry which is preliminary data.</text>
</comment>
<dbReference type="EMBL" id="JAHVXZ010000004">
    <property type="protein sequence ID" value="MBW1257503.1"/>
    <property type="molecule type" value="Genomic_DNA"/>
</dbReference>
<gene>
    <name evidence="1" type="ORF">KYI95_09870</name>
</gene>
<dbReference type="GeneID" id="99736226"/>
<dbReference type="Proteomes" id="UP001197236">
    <property type="component" value="Unassembled WGS sequence"/>
</dbReference>
<dbReference type="RefSeq" id="WP_063880275.1">
    <property type="nucleotide sequence ID" value="NZ_CP125958.1"/>
</dbReference>
<organism evidence="1 2">
    <name type="scientific">Pantoea allii</name>
    <dbReference type="NCBI Taxonomy" id="574096"/>
    <lineage>
        <taxon>Bacteria</taxon>
        <taxon>Pseudomonadati</taxon>
        <taxon>Pseudomonadota</taxon>
        <taxon>Gammaproteobacteria</taxon>
        <taxon>Enterobacterales</taxon>
        <taxon>Erwiniaceae</taxon>
        <taxon>Pantoea</taxon>
    </lineage>
</organism>
<evidence type="ECO:0000313" key="1">
    <source>
        <dbReference type="EMBL" id="MBW1257503.1"/>
    </source>
</evidence>
<keyword evidence="2" id="KW-1185">Reference proteome</keyword>
<evidence type="ECO:0000313" key="2">
    <source>
        <dbReference type="Proteomes" id="UP001197236"/>
    </source>
</evidence>